<protein>
    <submittedName>
        <fullName evidence="9">EOG090X0289</fullName>
    </submittedName>
</protein>
<comment type="similarity">
    <text evidence="2">Belongs to the ESF1 family.</text>
</comment>
<dbReference type="Pfam" id="PF25121">
    <property type="entry name" value="RRM_ESF1"/>
    <property type="match status" value="1"/>
</dbReference>
<proteinExistence type="evidence at transcript level"/>
<accession>A0A4Y7NLL4</accession>
<evidence type="ECO:0000256" key="3">
    <source>
        <dbReference type="ARBA" id="ARBA00023054"/>
    </source>
</evidence>
<dbReference type="GO" id="GO:0003723">
    <property type="term" value="F:RNA binding"/>
    <property type="evidence" value="ECO:0007669"/>
    <property type="project" value="TreeGrafter"/>
</dbReference>
<dbReference type="Pfam" id="PF08159">
    <property type="entry name" value="NUC153"/>
    <property type="match status" value="1"/>
</dbReference>
<feature type="compositionally biased region" description="Basic and acidic residues" evidence="6">
    <location>
        <begin position="601"/>
        <end position="615"/>
    </location>
</feature>
<feature type="region of interest" description="Disordered" evidence="6">
    <location>
        <begin position="1175"/>
        <end position="1200"/>
    </location>
</feature>
<feature type="coiled-coil region" evidence="5">
    <location>
        <begin position="96"/>
        <end position="123"/>
    </location>
</feature>
<dbReference type="PANTHER" id="PTHR12202">
    <property type="entry name" value="ESF1 HOMOLOG"/>
    <property type="match status" value="1"/>
</dbReference>
<keyword evidence="3 5" id="KW-0175">Coiled coil</keyword>
<name>A0A4Y7NLL4_9CRUS</name>
<feature type="compositionally biased region" description="Acidic residues" evidence="6">
    <location>
        <begin position="670"/>
        <end position="682"/>
    </location>
</feature>
<feature type="coiled-coil region" evidence="5">
    <location>
        <begin position="31"/>
        <end position="65"/>
    </location>
</feature>
<gene>
    <name evidence="9" type="primary">EOG090X0289</name>
</gene>
<evidence type="ECO:0000259" key="7">
    <source>
        <dbReference type="Pfam" id="PF08159"/>
    </source>
</evidence>
<feature type="domain" description="NUC153" evidence="7">
    <location>
        <begin position="1141"/>
        <end position="1169"/>
    </location>
</feature>
<feature type="coiled-coil region" evidence="5">
    <location>
        <begin position="383"/>
        <end position="452"/>
    </location>
</feature>
<dbReference type="EMBL" id="LR023868">
    <property type="protein sequence ID" value="SVE93487.1"/>
    <property type="molecule type" value="mRNA"/>
</dbReference>
<feature type="coiled-coil region" evidence="5">
    <location>
        <begin position="225"/>
        <end position="320"/>
    </location>
</feature>
<feature type="region of interest" description="Disordered" evidence="6">
    <location>
        <begin position="664"/>
        <end position="684"/>
    </location>
</feature>
<dbReference type="AlphaFoldDB" id="A0A4Y7NLL4"/>
<evidence type="ECO:0000259" key="8">
    <source>
        <dbReference type="Pfam" id="PF25121"/>
    </source>
</evidence>
<feature type="compositionally biased region" description="Basic and acidic residues" evidence="6">
    <location>
        <begin position="1056"/>
        <end position="1068"/>
    </location>
</feature>
<reference evidence="9" key="1">
    <citation type="submission" date="2018-08" db="EMBL/GenBank/DDBJ databases">
        <authorList>
            <person name="Cornetti L."/>
        </authorList>
    </citation>
    <scope>NUCLEOTIDE SEQUENCE</scope>
    <source>
        <strain evidence="9">BE-ASS</strain>
    </source>
</reference>
<dbReference type="GO" id="GO:0006364">
    <property type="term" value="P:rRNA processing"/>
    <property type="evidence" value="ECO:0007669"/>
    <property type="project" value="InterPro"/>
</dbReference>
<evidence type="ECO:0000256" key="2">
    <source>
        <dbReference type="ARBA" id="ARBA00009087"/>
    </source>
</evidence>
<feature type="compositionally biased region" description="Acidic residues" evidence="6">
    <location>
        <begin position="553"/>
        <end position="595"/>
    </location>
</feature>
<dbReference type="GO" id="GO:0005730">
    <property type="term" value="C:nucleolus"/>
    <property type="evidence" value="ECO:0007669"/>
    <property type="project" value="UniProtKB-SubCell"/>
</dbReference>
<keyword evidence="4" id="KW-0539">Nucleus</keyword>
<dbReference type="PANTHER" id="PTHR12202:SF0">
    <property type="entry name" value="ESF1 HOMOLOG"/>
    <property type="match status" value="1"/>
</dbReference>
<evidence type="ECO:0000256" key="4">
    <source>
        <dbReference type="ARBA" id="ARBA00023242"/>
    </source>
</evidence>
<evidence type="ECO:0000313" key="9">
    <source>
        <dbReference type="EMBL" id="SVE93487.1"/>
    </source>
</evidence>
<feature type="domain" description="ESF1 RRM" evidence="8">
    <location>
        <begin position="702"/>
        <end position="849"/>
    </location>
</feature>
<feature type="compositionally biased region" description="Basic and acidic residues" evidence="6">
    <location>
        <begin position="1075"/>
        <end position="1091"/>
    </location>
</feature>
<evidence type="ECO:0000256" key="1">
    <source>
        <dbReference type="ARBA" id="ARBA00004604"/>
    </source>
</evidence>
<feature type="compositionally biased region" description="Acidic residues" evidence="6">
    <location>
        <begin position="1038"/>
        <end position="1052"/>
    </location>
</feature>
<evidence type="ECO:0000256" key="6">
    <source>
        <dbReference type="SAM" id="MobiDB-lite"/>
    </source>
</evidence>
<feature type="region of interest" description="Disordered" evidence="6">
    <location>
        <begin position="551"/>
        <end position="630"/>
    </location>
</feature>
<dbReference type="Gene3D" id="1.10.287.2610">
    <property type="match status" value="1"/>
</dbReference>
<comment type="subcellular location">
    <subcellularLocation>
        <location evidence="1">Nucleus</location>
        <location evidence="1">Nucleolus</location>
    </subcellularLocation>
</comment>
<dbReference type="InterPro" id="IPR012580">
    <property type="entry name" value="NUC153"/>
</dbReference>
<organism evidence="9">
    <name type="scientific">Scapholeberis mucronata</name>
    <dbReference type="NCBI Taxonomy" id="202097"/>
    <lineage>
        <taxon>Eukaryota</taxon>
        <taxon>Metazoa</taxon>
        <taxon>Ecdysozoa</taxon>
        <taxon>Arthropoda</taxon>
        <taxon>Crustacea</taxon>
        <taxon>Branchiopoda</taxon>
        <taxon>Diplostraca</taxon>
        <taxon>Cladocera</taxon>
        <taxon>Anomopoda</taxon>
        <taxon>Daphniidae</taxon>
        <taxon>Scapholeberis</taxon>
    </lineage>
</organism>
<evidence type="ECO:0000256" key="5">
    <source>
        <dbReference type="SAM" id="Coils"/>
    </source>
</evidence>
<feature type="region of interest" description="Disordered" evidence="6">
    <location>
        <begin position="1004"/>
        <end position="1134"/>
    </location>
</feature>
<dbReference type="InterPro" id="IPR056750">
    <property type="entry name" value="RRM_ESF1"/>
</dbReference>
<feature type="coiled-coil region" evidence="5">
    <location>
        <begin position="148"/>
        <end position="199"/>
    </location>
</feature>
<sequence>MRSDSDVIDLYEQYELLIEEFKQRHKQFDASQAVNDNVTDLRKDLQSMEDDREVLVRRIERTQRKMENVTNFNQLLSIAKKLRVEKDKNREFLAQKEEQKSYLNHLEARRQRLSHQLTEMRQVKVNASGQSLLQRAEDAVRVHQYMINEKLNKEIQQKTNDIAFIEQVLAGQNPTSSDIQLAAQKNEELRCQIAQLTEKRALQNDPIEDGMALYRQQSLIVSRKKEACAERLSHLRQEMNALEYQLQAKKQQLGDPEAVLTSEQFKSYVSDLRTKSNVYKKKRTELNDLKAEYGILSRTLEILRAQEEALSEHLDRVETQQGVKGFRETRELLEKISEEKATTDEEKGRTLEEMSNLVRILNSKINDKKVLLAPLLRELRPLRQQYQESLPEYEAKKREYDAQVQLIEKTISSIQNDKTGLENEIAKLEERRRQLEADILRNQEYLQRANDEMKLYITGVQNQQTERVVCFDSKKVFNQTIKMESSLNDKRFAHIGKDPRFRRVPESTRKVVVDKRFNSMFSDKRFKLKYTVDKRGKPINLTSNEQLKKFYEIESDGSDEEAEDADQETEEEEDQDVDDGSEEEAEESSDEEEDSPGQSEESGHKESGKGKKIPETTKPSTKTKKGTMNGFVVSEIQPKVELSEEVKAKLQDMDVDYARGEDVLFSDSSSSEEESSDEGEEPEVFHDWGELDKDAGETDAPTYRLAVCNMDWDRIRAVDILVVLQSFAPQGGNVKVVKIYPSQFGLERMKDEEILGPRELIELKQEEDTSLEVRNESDELDDYSREKLRQYQINRLKYYYAVAECDSAETANKIYDECDGQEFESSAARLDLRFIPDDMTFDEEPKDVCDAMPDVSQYEPRLFMTSALQQAEVHLTWDETDPSRMQTMQKLFKGKNGKQKIDIDDEQIKNFLATSSEEEDDEEEPSKTFGQIVQDHKANDESDGDNESTMGESARIAKYRNLLSSIVQSEEAAKKNKGDMEMEISWGVGLQTKAEELVKKKLAEKALETPWEQQLAKRREKRKASRQEKKQLEVAPPSDEEESDEIPSDVDMNDPYFREEFEKEEFSKKSRPSKKKQEDQQSADEEGRAAELDLLLMDDNDGKKHFNLKSIMKEEAKSEKSKRKAQSTTDSKDDFKIQVDDPRFAALFTSHHFNLDPSDSNFKKTEAMETILLEKQKRRKDAPNAEIIHDQPEEKTSKVDPELSRLVRSVKVKTSMQYNQKKLKSGRR</sequence>
<dbReference type="InterPro" id="IPR039754">
    <property type="entry name" value="Esf1"/>
</dbReference>